<dbReference type="CDD" id="cd13595">
    <property type="entry name" value="PBP2_HisGs"/>
    <property type="match status" value="1"/>
</dbReference>
<dbReference type="InterPro" id="IPR001348">
    <property type="entry name" value="ATP_PRibTrfase_HisG"/>
</dbReference>
<evidence type="ECO:0000256" key="14">
    <source>
        <dbReference type="ARBA" id="ARBA00023102"/>
    </source>
</evidence>
<accession>A0A8J2YDG8</accession>
<evidence type="ECO:0000313" key="19">
    <source>
        <dbReference type="Proteomes" id="UP000628775"/>
    </source>
</evidence>
<dbReference type="PROSITE" id="PS01316">
    <property type="entry name" value="ATP_P_PHORIBOSYLTR"/>
    <property type="match status" value="1"/>
</dbReference>
<proteinExistence type="inferred from homology"/>
<evidence type="ECO:0000256" key="13">
    <source>
        <dbReference type="ARBA" id="ARBA00022840"/>
    </source>
</evidence>
<dbReference type="GO" id="GO:0005524">
    <property type="term" value="F:ATP binding"/>
    <property type="evidence" value="ECO:0007669"/>
    <property type="project" value="UniProtKB-KW"/>
</dbReference>
<evidence type="ECO:0000256" key="8">
    <source>
        <dbReference type="ARBA" id="ARBA00022490"/>
    </source>
</evidence>
<evidence type="ECO:0000256" key="11">
    <source>
        <dbReference type="ARBA" id="ARBA00022679"/>
    </source>
</evidence>
<comment type="catalytic activity">
    <reaction evidence="1 16">
        <text>1-(5-phospho-beta-D-ribosyl)-ATP + diphosphate = 5-phospho-alpha-D-ribose 1-diphosphate + ATP</text>
        <dbReference type="Rhea" id="RHEA:18473"/>
        <dbReference type="ChEBI" id="CHEBI:30616"/>
        <dbReference type="ChEBI" id="CHEBI:33019"/>
        <dbReference type="ChEBI" id="CHEBI:58017"/>
        <dbReference type="ChEBI" id="CHEBI:73183"/>
        <dbReference type="EC" id="2.4.2.17"/>
    </reaction>
</comment>
<keyword evidence="14 16" id="KW-0368">Histidine biosynthesis</keyword>
<evidence type="ECO:0000256" key="3">
    <source>
        <dbReference type="ARBA" id="ARBA00004667"/>
    </source>
</evidence>
<keyword evidence="9 16" id="KW-0028">Amino-acid biosynthesis</keyword>
<keyword evidence="12 16" id="KW-0547">Nucleotide-binding</keyword>
<evidence type="ECO:0000259" key="17">
    <source>
        <dbReference type="Pfam" id="PF01634"/>
    </source>
</evidence>
<evidence type="ECO:0000256" key="6">
    <source>
        <dbReference type="ARBA" id="ARBA00011946"/>
    </source>
</evidence>
<dbReference type="GO" id="GO:0003879">
    <property type="term" value="F:ATP phosphoribosyltransferase activity"/>
    <property type="evidence" value="ECO:0007669"/>
    <property type="project" value="UniProtKB-UniRule"/>
</dbReference>
<sequence length="212" mass="23569">MKLCIALTKGRLEEQCLDYLEQRAFDVTPLIEKGRKLCVETDHFKVFFAKGVDVATYVENGIADLGIVGEDILTEYQPDVFNLIGLPFGICRMALAGIPTEEAPEGKRTIATKYPNIARSFFQEKGESVDLVKLEGSVELAPLLGLADDIVDIVETGTTLRENGLVVKEEFMRFSARCIANRSSLKVKRSLMLPFIEAIDKESEPRHVSSNL</sequence>
<comment type="domain">
    <text evidence="16">Lacks the C-terminal regulatory region which is replaced by HisZ.</text>
</comment>
<dbReference type="UniPathway" id="UPA00031">
    <property type="reaction ID" value="UER00006"/>
</dbReference>
<keyword evidence="19" id="KW-1185">Reference proteome</keyword>
<organism evidence="18 19">
    <name type="scientific">Pullulanibacillus camelliae</name>
    <dbReference type="NCBI Taxonomy" id="1707096"/>
    <lineage>
        <taxon>Bacteria</taxon>
        <taxon>Bacillati</taxon>
        <taxon>Bacillota</taxon>
        <taxon>Bacilli</taxon>
        <taxon>Bacillales</taxon>
        <taxon>Sporolactobacillaceae</taxon>
        <taxon>Pullulanibacillus</taxon>
    </lineage>
</organism>
<evidence type="ECO:0000313" key="18">
    <source>
        <dbReference type="EMBL" id="GGE39883.1"/>
    </source>
</evidence>
<comment type="caution">
    <text evidence="18">The sequence shown here is derived from an EMBL/GenBank/DDBJ whole genome shotgun (WGS) entry which is preliminary data.</text>
</comment>
<keyword evidence="11 16" id="KW-0808">Transferase</keyword>
<comment type="pathway">
    <text evidence="3 16">Amino-acid biosynthesis; L-histidine biosynthesis; L-histidine from 5-phospho-alpha-D-ribose 1-diphosphate: step 1/9.</text>
</comment>
<name>A0A8J2YDG8_9BACL</name>
<feature type="domain" description="ATP phosphoribosyltransferase catalytic" evidence="17">
    <location>
        <begin position="52"/>
        <end position="200"/>
    </location>
</feature>
<dbReference type="EMBL" id="BMIR01000007">
    <property type="protein sequence ID" value="GGE39883.1"/>
    <property type="molecule type" value="Genomic_DNA"/>
</dbReference>
<dbReference type="Pfam" id="PF01634">
    <property type="entry name" value="HisG"/>
    <property type="match status" value="1"/>
</dbReference>
<evidence type="ECO:0000256" key="9">
    <source>
        <dbReference type="ARBA" id="ARBA00022605"/>
    </source>
</evidence>
<dbReference type="PANTHER" id="PTHR21403:SF8">
    <property type="entry name" value="ATP PHOSPHORIBOSYLTRANSFERASE"/>
    <property type="match status" value="1"/>
</dbReference>
<dbReference type="PANTHER" id="PTHR21403">
    <property type="entry name" value="ATP PHOSPHORIBOSYLTRANSFERASE ATP-PRTASE"/>
    <property type="match status" value="1"/>
</dbReference>
<dbReference type="InterPro" id="IPR018198">
    <property type="entry name" value="ATP_PRibTrfase_CS"/>
</dbReference>
<evidence type="ECO:0000256" key="15">
    <source>
        <dbReference type="ARBA" id="ARBA00024861"/>
    </source>
</evidence>
<dbReference type="GO" id="GO:0000105">
    <property type="term" value="P:L-histidine biosynthetic process"/>
    <property type="evidence" value="ECO:0007669"/>
    <property type="project" value="UniProtKB-UniRule"/>
</dbReference>
<dbReference type="InterPro" id="IPR013820">
    <property type="entry name" value="ATP_PRibTrfase_cat"/>
</dbReference>
<evidence type="ECO:0000256" key="12">
    <source>
        <dbReference type="ARBA" id="ARBA00022741"/>
    </source>
</evidence>
<reference evidence="18" key="2">
    <citation type="submission" date="2020-09" db="EMBL/GenBank/DDBJ databases">
        <authorList>
            <person name="Sun Q."/>
            <person name="Zhou Y."/>
        </authorList>
    </citation>
    <scope>NUCLEOTIDE SEQUENCE</scope>
    <source>
        <strain evidence="18">CGMCC 1.15371</strain>
    </source>
</reference>
<reference evidence="18" key="1">
    <citation type="journal article" date="2014" name="Int. J. Syst. Evol. Microbiol.">
        <title>Complete genome sequence of Corynebacterium casei LMG S-19264T (=DSM 44701T), isolated from a smear-ripened cheese.</title>
        <authorList>
            <consortium name="US DOE Joint Genome Institute (JGI-PGF)"/>
            <person name="Walter F."/>
            <person name="Albersmeier A."/>
            <person name="Kalinowski J."/>
            <person name="Ruckert C."/>
        </authorList>
    </citation>
    <scope>NUCLEOTIDE SEQUENCE</scope>
    <source>
        <strain evidence="18">CGMCC 1.15371</strain>
    </source>
</reference>
<comment type="subcellular location">
    <subcellularLocation>
        <location evidence="2 16">Cytoplasm</location>
    </subcellularLocation>
</comment>
<dbReference type="FunFam" id="3.40.190.10:FF:000008">
    <property type="entry name" value="ATP phosphoribosyltransferase"/>
    <property type="match status" value="1"/>
</dbReference>
<dbReference type="InterPro" id="IPR024893">
    <property type="entry name" value="ATP_PRibTrfase_HisG_short"/>
</dbReference>
<dbReference type="Proteomes" id="UP000628775">
    <property type="component" value="Unassembled WGS sequence"/>
</dbReference>
<gene>
    <name evidence="16 18" type="primary">hisG</name>
    <name evidence="18" type="ORF">GCM10011391_18370</name>
</gene>
<evidence type="ECO:0000256" key="7">
    <source>
        <dbReference type="ARBA" id="ARBA00020998"/>
    </source>
</evidence>
<evidence type="ECO:0000256" key="10">
    <source>
        <dbReference type="ARBA" id="ARBA00022676"/>
    </source>
</evidence>
<keyword evidence="8 16" id="KW-0963">Cytoplasm</keyword>
<keyword evidence="10 16" id="KW-0328">Glycosyltransferase</keyword>
<evidence type="ECO:0000256" key="16">
    <source>
        <dbReference type="HAMAP-Rule" id="MF_01018"/>
    </source>
</evidence>
<comment type="similarity">
    <text evidence="4 16">Belongs to the ATP phosphoribosyltransferase family. Short subfamily.</text>
</comment>
<keyword evidence="13 16" id="KW-0067">ATP-binding</keyword>
<dbReference type="GO" id="GO:0005737">
    <property type="term" value="C:cytoplasm"/>
    <property type="evidence" value="ECO:0007669"/>
    <property type="project" value="UniProtKB-SubCell"/>
</dbReference>
<dbReference type="EC" id="2.4.2.17" evidence="6 16"/>
<evidence type="ECO:0000256" key="5">
    <source>
        <dbReference type="ARBA" id="ARBA00011496"/>
    </source>
</evidence>
<dbReference type="Gene3D" id="3.40.190.10">
    <property type="entry name" value="Periplasmic binding protein-like II"/>
    <property type="match status" value="2"/>
</dbReference>
<evidence type="ECO:0000256" key="2">
    <source>
        <dbReference type="ARBA" id="ARBA00004496"/>
    </source>
</evidence>
<evidence type="ECO:0000256" key="1">
    <source>
        <dbReference type="ARBA" id="ARBA00000915"/>
    </source>
</evidence>
<evidence type="ECO:0000256" key="4">
    <source>
        <dbReference type="ARBA" id="ARBA00009489"/>
    </source>
</evidence>
<dbReference type="AlphaFoldDB" id="A0A8J2YDG8"/>
<dbReference type="RefSeq" id="WP_188692565.1">
    <property type="nucleotide sequence ID" value="NZ_BMIR01000007.1"/>
</dbReference>
<dbReference type="SUPFAM" id="SSF53850">
    <property type="entry name" value="Periplasmic binding protein-like II"/>
    <property type="match status" value="1"/>
</dbReference>
<comment type="subunit">
    <text evidence="5 16">Heteromultimer composed of HisG and HisZ subunits.</text>
</comment>
<protein>
    <recommendedName>
        <fullName evidence="7 16">ATP phosphoribosyltransferase</fullName>
        <shortName evidence="16">ATP-PRT</shortName>
        <shortName evidence="16">ATP-PRTase</shortName>
        <ecNumber evidence="6 16">2.4.2.17</ecNumber>
    </recommendedName>
</protein>
<dbReference type="NCBIfam" id="TIGR00070">
    <property type="entry name" value="hisG"/>
    <property type="match status" value="1"/>
</dbReference>
<dbReference type="HAMAP" id="MF_01018">
    <property type="entry name" value="HisG_Short"/>
    <property type="match status" value="1"/>
</dbReference>
<comment type="function">
    <text evidence="15 16">Catalyzes the condensation of ATP and 5-phosphoribose 1-diphosphate to form N'-(5'-phosphoribosyl)-ATP (PR-ATP). Has a crucial role in the pathway because the rate of histidine biosynthesis seems to be controlled primarily by regulation of HisG enzymatic activity.</text>
</comment>